<evidence type="ECO:0000313" key="2">
    <source>
        <dbReference type="EMBL" id="KXH66234.1"/>
    </source>
</evidence>
<reference evidence="2 3" key="1">
    <citation type="submission" date="2014-02" db="EMBL/GenBank/DDBJ databases">
        <title>The genome sequence of Colletotrichum salicis CBS 607.94.</title>
        <authorList>
            <person name="Baroncelli R."/>
            <person name="Thon M.R."/>
        </authorList>
    </citation>
    <scope>NUCLEOTIDE SEQUENCE [LARGE SCALE GENOMIC DNA]</scope>
    <source>
        <strain evidence="2 3">CBS 607.94</strain>
    </source>
</reference>
<feature type="region of interest" description="Disordered" evidence="1">
    <location>
        <begin position="101"/>
        <end position="124"/>
    </location>
</feature>
<evidence type="ECO:0000256" key="1">
    <source>
        <dbReference type="SAM" id="MobiDB-lite"/>
    </source>
</evidence>
<proteinExistence type="predicted"/>
<dbReference type="InterPro" id="IPR011042">
    <property type="entry name" value="6-blade_b-propeller_TolB-like"/>
</dbReference>
<dbReference type="AlphaFoldDB" id="A0A135V0N7"/>
<gene>
    <name evidence="2" type="ORF">CSAL01_11699</name>
</gene>
<dbReference type="Proteomes" id="UP000070121">
    <property type="component" value="Unassembled WGS sequence"/>
</dbReference>
<sequence>MGFILQTSIIFTVILGVALQLVLKTPIWLGLGIGKEFQPLSDFPYSCRRIEDPRLQACEDMWLSEATRQLFLACSDPLSRQQWLPKYVFFERARLPPTSRLRTRPVFSSPAPRSQAGVAQHMNASGRSTRDAVVALDIDSHKGNAFEYRVLETPGFTGTAGDGLLQLVGITGIDAPKGDRVEILLVNNGPSVDPVTGDLLDQKSVGANSTIEVFETGPKAMGMKHVRTFASANISTPNNIAALSSEEFYFTNANGPHKVGLQFFIGPLMANGDVSFCSATSGCKRISERHRMPNGLVRGLDGLIYVPSSMAGGVQVVEVLSNDNGLKKVADIPVPYSIDNLSVDSKGDIYAAIFPRGIEILQAAKDPLNARPKSGAVRIRKEGEGVYVWEKIIEDGAGEVLPGSTTVVHDAKTGRLFFGGVTSPFIAVCESKG</sequence>
<comment type="caution">
    <text evidence="2">The sequence shown here is derived from an EMBL/GenBank/DDBJ whole genome shotgun (WGS) entry which is preliminary data.</text>
</comment>
<dbReference type="EMBL" id="JFFI01000714">
    <property type="protein sequence ID" value="KXH66234.1"/>
    <property type="molecule type" value="Genomic_DNA"/>
</dbReference>
<dbReference type="PANTHER" id="PTHR11799:SF20">
    <property type="entry name" value="SMP-30_GLUCONOLACTONASE_LRE-LIKE REGION DOMAIN-CONTAINING PROTEIN"/>
    <property type="match status" value="1"/>
</dbReference>
<name>A0A135V0N7_9PEZI</name>
<dbReference type="OrthoDB" id="5307922at2759"/>
<protein>
    <recommendedName>
        <fullName evidence="4">Serum paraoxonase/arylesterase</fullName>
    </recommendedName>
</protein>
<accession>A0A135V0N7</accession>
<dbReference type="SUPFAM" id="SSF63829">
    <property type="entry name" value="Calcium-dependent phosphotriesterase"/>
    <property type="match status" value="1"/>
</dbReference>
<dbReference type="Gene3D" id="2.120.10.30">
    <property type="entry name" value="TolB, C-terminal domain"/>
    <property type="match status" value="1"/>
</dbReference>
<dbReference type="PANTHER" id="PTHR11799">
    <property type="entry name" value="PARAOXONASE"/>
    <property type="match status" value="1"/>
</dbReference>
<evidence type="ECO:0008006" key="4">
    <source>
        <dbReference type="Google" id="ProtNLM"/>
    </source>
</evidence>
<organism evidence="2 3">
    <name type="scientific">Colletotrichum salicis</name>
    <dbReference type="NCBI Taxonomy" id="1209931"/>
    <lineage>
        <taxon>Eukaryota</taxon>
        <taxon>Fungi</taxon>
        <taxon>Dikarya</taxon>
        <taxon>Ascomycota</taxon>
        <taxon>Pezizomycotina</taxon>
        <taxon>Sordariomycetes</taxon>
        <taxon>Hypocreomycetidae</taxon>
        <taxon>Glomerellales</taxon>
        <taxon>Glomerellaceae</taxon>
        <taxon>Colletotrichum</taxon>
        <taxon>Colletotrichum acutatum species complex</taxon>
    </lineage>
</organism>
<dbReference type="InterPro" id="IPR051288">
    <property type="entry name" value="Serum_paraoxonase/arylesterase"/>
</dbReference>
<evidence type="ECO:0000313" key="3">
    <source>
        <dbReference type="Proteomes" id="UP000070121"/>
    </source>
</evidence>
<keyword evidence="3" id="KW-1185">Reference proteome</keyword>